<evidence type="ECO:0000259" key="2">
    <source>
        <dbReference type="Pfam" id="PF13649"/>
    </source>
</evidence>
<keyword evidence="3" id="KW-0489">Methyltransferase</keyword>
<dbReference type="PANTHER" id="PTHR43861">
    <property type="entry name" value="TRANS-ACONITATE 2-METHYLTRANSFERASE-RELATED"/>
    <property type="match status" value="1"/>
</dbReference>
<dbReference type="GO" id="GO:0008168">
    <property type="term" value="F:methyltransferase activity"/>
    <property type="evidence" value="ECO:0007669"/>
    <property type="project" value="UniProtKB-KW"/>
</dbReference>
<name>A0A840C975_9HYPH</name>
<dbReference type="Pfam" id="PF13649">
    <property type="entry name" value="Methyltransf_25"/>
    <property type="match status" value="1"/>
</dbReference>
<accession>A0A840C975</accession>
<dbReference type="CDD" id="cd02440">
    <property type="entry name" value="AdoMet_MTases"/>
    <property type="match status" value="1"/>
</dbReference>
<feature type="domain" description="Methyltransferase" evidence="2">
    <location>
        <begin position="38"/>
        <end position="130"/>
    </location>
</feature>
<evidence type="ECO:0000313" key="4">
    <source>
        <dbReference type="Proteomes" id="UP000577362"/>
    </source>
</evidence>
<evidence type="ECO:0000256" key="1">
    <source>
        <dbReference type="ARBA" id="ARBA00022679"/>
    </source>
</evidence>
<dbReference type="Gene3D" id="3.40.50.150">
    <property type="entry name" value="Vaccinia Virus protein VP39"/>
    <property type="match status" value="1"/>
</dbReference>
<protein>
    <submittedName>
        <fullName evidence="3">SAM-dependent methyltransferase</fullName>
    </submittedName>
</protein>
<keyword evidence="4" id="KW-1185">Reference proteome</keyword>
<gene>
    <name evidence="3" type="ORF">GGR16_005193</name>
</gene>
<evidence type="ECO:0000313" key="3">
    <source>
        <dbReference type="EMBL" id="MBB4020128.1"/>
    </source>
</evidence>
<sequence>MEINWDSRFEREDYLFGTEPNAFLASQAFRLQPGMKALAVADGEGRNGVWLAERGLDVVSFDASTVALAKARDLARRRDVTLQTVHSDLAKWEWEPETYDVVAAIFVQFAPPDLRKTMFEGFHTCLKPGGILIMQGYRVEQLRYGTGGPPHADHLYTKDMLIRSFGHWEIRYLQEHDSVIEEGAGHSGISALIDLVAEKARHDVLPLPSLKAA</sequence>
<dbReference type="EMBL" id="JACIEN010000013">
    <property type="protein sequence ID" value="MBB4020128.1"/>
    <property type="molecule type" value="Genomic_DNA"/>
</dbReference>
<reference evidence="3 4" key="1">
    <citation type="submission" date="2020-08" db="EMBL/GenBank/DDBJ databases">
        <title>Genomic Encyclopedia of Type Strains, Phase IV (KMG-IV): sequencing the most valuable type-strain genomes for metagenomic binning, comparative biology and taxonomic classification.</title>
        <authorList>
            <person name="Goeker M."/>
        </authorList>
    </citation>
    <scope>NUCLEOTIDE SEQUENCE [LARGE SCALE GENOMIC DNA]</scope>
    <source>
        <strain evidence="3 4">DSM 103737</strain>
    </source>
</reference>
<comment type="caution">
    <text evidence="3">The sequence shown here is derived from an EMBL/GenBank/DDBJ whole genome shotgun (WGS) entry which is preliminary data.</text>
</comment>
<dbReference type="RefSeq" id="WP_183319012.1">
    <property type="nucleotide sequence ID" value="NZ_JACIEN010000013.1"/>
</dbReference>
<dbReference type="Proteomes" id="UP000577362">
    <property type="component" value="Unassembled WGS sequence"/>
</dbReference>
<dbReference type="InterPro" id="IPR041698">
    <property type="entry name" value="Methyltransf_25"/>
</dbReference>
<dbReference type="GO" id="GO:0032259">
    <property type="term" value="P:methylation"/>
    <property type="evidence" value="ECO:0007669"/>
    <property type="project" value="UniProtKB-KW"/>
</dbReference>
<organism evidence="3 4">
    <name type="scientific">Chelatococcus caeni</name>
    <dbReference type="NCBI Taxonomy" id="1348468"/>
    <lineage>
        <taxon>Bacteria</taxon>
        <taxon>Pseudomonadati</taxon>
        <taxon>Pseudomonadota</taxon>
        <taxon>Alphaproteobacteria</taxon>
        <taxon>Hyphomicrobiales</taxon>
        <taxon>Chelatococcaceae</taxon>
        <taxon>Chelatococcus</taxon>
    </lineage>
</organism>
<keyword evidence="1 3" id="KW-0808">Transferase</keyword>
<dbReference type="AlphaFoldDB" id="A0A840C975"/>
<proteinExistence type="predicted"/>
<dbReference type="PANTHER" id="PTHR43861:SF3">
    <property type="entry name" value="PUTATIVE (AFU_ORTHOLOGUE AFUA_2G14390)-RELATED"/>
    <property type="match status" value="1"/>
</dbReference>
<dbReference type="InterPro" id="IPR029063">
    <property type="entry name" value="SAM-dependent_MTases_sf"/>
</dbReference>
<dbReference type="SUPFAM" id="SSF53335">
    <property type="entry name" value="S-adenosyl-L-methionine-dependent methyltransferases"/>
    <property type="match status" value="1"/>
</dbReference>